<dbReference type="InterPro" id="IPR043170">
    <property type="entry name" value="PTPA_C_lid"/>
</dbReference>
<evidence type="ECO:0000256" key="9">
    <source>
        <dbReference type="ARBA" id="ARBA00025287"/>
    </source>
</evidence>
<keyword evidence="6 10" id="KW-0697">Rotamase</keyword>
<dbReference type="Pfam" id="PF03095">
    <property type="entry name" value="PTPA"/>
    <property type="match status" value="1"/>
</dbReference>
<dbReference type="EC" id="5.2.1.8" evidence="10"/>
<comment type="subcellular location">
    <subcellularLocation>
        <location evidence="3 10">Cytoplasm</location>
    </subcellularLocation>
    <subcellularLocation>
        <location evidence="2">Nucleus</location>
    </subcellularLocation>
</comment>
<comment type="caution">
    <text evidence="12">The sequence shown here is derived from an EMBL/GenBank/DDBJ whole genome shotgun (WGS) entry which is preliminary data.</text>
</comment>
<dbReference type="GO" id="GO:0000159">
    <property type="term" value="C:protein phosphatase type 2A complex"/>
    <property type="evidence" value="ECO:0007669"/>
    <property type="project" value="TreeGrafter"/>
</dbReference>
<dbReference type="GO" id="GO:0005737">
    <property type="term" value="C:cytoplasm"/>
    <property type="evidence" value="ECO:0007669"/>
    <property type="project" value="UniProtKB-SubCell"/>
</dbReference>
<dbReference type="InterPro" id="IPR004327">
    <property type="entry name" value="Phstyr_phstse_ac"/>
</dbReference>
<comment type="similarity">
    <text evidence="4 10">Belongs to the PTPA-type PPIase family.</text>
</comment>
<evidence type="ECO:0000313" key="12">
    <source>
        <dbReference type="EMBL" id="CAG8348372.1"/>
    </source>
</evidence>
<dbReference type="CDD" id="cd04087">
    <property type="entry name" value="PTPA"/>
    <property type="match status" value="1"/>
</dbReference>
<name>A0A9W4IUI8_9EURO</name>
<dbReference type="EMBL" id="CAJVPD010000122">
    <property type="protein sequence ID" value="CAG8348372.1"/>
    <property type="molecule type" value="Genomic_DNA"/>
</dbReference>
<evidence type="ECO:0000313" key="13">
    <source>
        <dbReference type="Proteomes" id="UP001152592"/>
    </source>
</evidence>
<evidence type="ECO:0000256" key="1">
    <source>
        <dbReference type="ARBA" id="ARBA00000971"/>
    </source>
</evidence>
<dbReference type="Gene3D" id="1.20.120.1150">
    <property type="match status" value="1"/>
</dbReference>
<evidence type="ECO:0000256" key="10">
    <source>
        <dbReference type="RuleBase" id="RU361210"/>
    </source>
</evidence>
<dbReference type="FunFam" id="1.20.120.1150:FF:000003">
    <property type="entry name" value="Serine/threonine-protein phosphatase 2A activator"/>
    <property type="match status" value="1"/>
</dbReference>
<reference evidence="12" key="1">
    <citation type="submission" date="2021-07" db="EMBL/GenBank/DDBJ databases">
        <authorList>
            <person name="Branca A.L. A."/>
        </authorList>
    </citation>
    <scope>NUCLEOTIDE SEQUENCE</scope>
</reference>
<evidence type="ECO:0000256" key="4">
    <source>
        <dbReference type="ARBA" id="ARBA00011019"/>
    </source>
</evidence>
<evidence type="ECO:0000256" key="8">
    <source>
        <dbReference type="ARBA" id="ARBA00023242"/>
    </source>
</evidence>
<feature type="compositionally biased region" description="Polar residues" evidence="11">
    <location>
        <begin position="483"/>
        <end position="496"/>
    </location>
</feature>
<evidence type="ECO:0000256" key="7">
    <source>
        <dbReference type="ARBA" id="ARBA00023235"/>
    </source>
</evidence>
<keyword evidence="8" id="KW-0539">Nucleus</keyword>
<keyword evidence="5 10" id="KW-0963">Cytoplasm</keyword>
<accession>A0A9W4IUI8</accession>
<feature type="compositionally biased region" description="Polar residues" evidence="11">
    <location>
        <begin position="424"/>
        <end position="436"/>
    </location>
</feature>
<evidence type="ECO:0000256" key="2">
    <source>
        <dbReference type="ARBA" id="ARBA00004123"/>
    </source>
</evidence>
<proteinExistence type="inferred from homology"/>
<protein>
    <recommendedName>
        <fullName evidence="10">Serine/threonine-protein phosphatase 2A activator</fullName>
        <ecNumber evidence="10">5.2.1.8</ecNumber>
    </recommendedName>
    <alternativeName>
        <fullName evidence="10">Phosphotyrosyl phosphatase activator</fullName>
    </alternativeName>
</protein>
<evidence type="ECO:0000256" key="11">
    <source>
        <dbReference type="SAM" id="MobiDB-lite"/>
    </source>
</evidence>
<evidence type="ECO:0000256" key="5">
    <source>
        <dbReference type="ARBA" id="ARBA00022490"/>
    </source>
</evidence>
<dbReference type="SUPFAM" id="SSF140984">
    <property type="entry name" value="PTPA-like"/>
    <property type="match status" value="1"/>
</dbReference>
<feature type="region of interest" description="Disordered" evidence="11">
    <location>
        <begin position="378"/>
        <end position="504"/>
    </location>
</feature>
<evidence type="ECO:0000256" key="3">
    <source>
        <dbReference type="ARBA" id="ARBA00004496"/>
    </source>
</evidence>
<dbReference type="AlphaFoldDB" id="A0A9W4IUI8"/>
<comment type="catalytic activity">
    <reaction evidence="1 10">
        <text>[protein]-peptidylproline (omega=180) = [protein]-peptidylproline (omega=0)</text>
        <dbReference type="Rhea" id="RHEA:16237"/>
        <dbReference type="Rhea" id="RHEA-COMP:10747"/>
        <dbReference type="Rhea" id="RHEA-COMP:10748"/>
        <dbReference type="ChEBI" id="CHEBI:83833"/>
        <dbReference type="ChEBI" id="CHEBI:83834"/>
        <dbReference type="EC" id="5.2.1.8"/>
    </reaction>
</comment>
<dbReference type="PANTHER" id="PTHR10012">
    <property type="entry name" value="SERINE/THREONINE-PROTEIN PHOSPHATASE 2A REGULATORY SUBUNIT B"/>
    <property type="match status" value="1"/>
</dbReference>
<dbReference type="Proteomes" id="UP001152592">
    <property type="component" value="Unassembled WGS sequence"/>
</dbReference>
<organism evidence="12 13">
    <name type="scientific">Penicillium salamii</name>
    <dbReference type="NCBI Taxonomy" id="1612424"/>
    <lineage>
        <taxon>Eukaryota</taxon>
        <taxon>Fungi</taxon>
        <taxon>Dikarya</taxon>
        <taxon>Ascomycota</taxon>
        <taxon>Pezizomycotina</taxon>
        <taxon>Eurotiomycetes</taxon>
        <taxon>Eurotiomycetidae</taxon>
        <taxon>Eurotiales</taxon>
        <taxon>Aspergillaceae</taxon>
        <taxon>Penicillium</taxon>
    </lineage>
</organism>
<dbReference type="GO" id="GO:0005634">
    <property type="term" value="C:nucleus"/>
    <property type="evidence" value="ECO:0007669"/>
    <property type="project" value="UniProtKB-SubCell"/>
</dbReference>
<dbReference type="InterPro" id="IPR037218">
    <property type="entry name" value="PTPA_sf"/>
</dbReference>
<evidence type="ECO:0000256" key="6">
    <source>
        <dbReference type="ARBA" id="ARBA00023110"/>
    </source>
</evidence>
<sequence length="504" mass="54556">MANGLAIRVLSTLDAPTGHFFAQPIKKIHESQDVSAFLTSKAYTDIMTWVLQLNRSMFPLKLPDNTTQAWTINSDAIQYSGPVRQLQRLLLKLEDIIQEVPPDTGPRRFGNISFRRWCEVVDSRASDLLKECLPAELLQQGASQMDGATAETELKAYLMGSWGSGQRLDYGTGHELSFLAFLGGIWKLNGFPKADPGVEERAIVIGVVHPYLDLIRKLIKTYNLEPAGSHGVWGLDDHSFAPYIFGSAQLSPAITEGDLTPEEGSLLNAADPGGVAKANIVEKERQTNLYFAAIGFIYDVKRGPFWEHSPMLFDISGIRAGWGKINKVCISTLCDSNRANKQQGMIKMYNAEVLSKFPVVQHFPFGSLFSWDRDPNAIPPPSTVHTTSGPQARPVAPDQGMPSVAATRPIPGAGTQAPWAKSGSAGQPSFVGTTTAPWAGARREGAPAPSADGSTRIPPIMPDTSRMPPGAMAPTRAPWASGQPAQSSSQRDSPGAQTKAPWAR</sequence>
<dbReference type="GO" id="GO:0003755">
    <property type="term" value="F:peptidyl-prolyl cis-trans isomerase activity"/>
    <property type="evidence" value="ECO:0007669"/>
    <property type="project" value="UniProtKB-KW"/>
</dbReference>
<dbReference type="GO" id="GO:0008160">
    <property type="term" value="F:protein tyrosine phosphatase activator activity"/>
    <property type="evidence" value="ECO:0007669"/>
    <property type="project" value="TreeGrafter"/>
</dbReference>
<comment type="function">
    <text evidence="9">PPIases accelerate the folding of proteins. It catalyzes the cis-trans isomerization of proline imidic peptide bonds in oligopeptides. Acts as a regulatory subunit for PP2A-like phosphatases modulating their activity or substrate specificity, probably by inducing a conformational change in the catalytic subunit, a direct target of the PPIase. Can reactivate inactive phosphatase PP2A-phosphatase methylesterase complexes (PP2Ai) in presence of ATP and Mg(2+) by dissociating the inactive form from the complex.</text>
</comment>
<dbReference type="OrthoDB" id="5584247at2759"/>
<gene>
    <name evidence="12" type="ORF">PSALAMII_LOCUS2986</name>
</gene>
<dbReference type="GO" id="GO:0007052">
    <property type="term" value="P:mitotic spindle organization"/>
    <property type="evidence" value="ECO:0007669"/>
    <property type="project" value="TreeGrafter"/>
</dbReference>
<keyword evidence="7 10" id="KW-0413">Isomerase</keyword>
<dbReference type="PANTHER" id="PTHR10012:SF3">
    <property type="entry name" value="SERINE_THREONINE-PROTEIN PHOSPHATASE 2A ACTIVATOR 1"/>
    <property type="match status" value="1"/>
</dbReference>